<dbReference type="PANTHER" id="PTHR39186">
    <property type="entry name" value="DUF2071 FAMILY PROTEIN"/>
    <property type="match status" value="1"/>
</dbReference>
<name>A0A1I6C8N5_9BACI</name>
<dbReference type="Gene3D" id="2.40.400.10">
    <property type="entry name" value="Acetoacetate decarboxylase-like"/>
    <property type="match status" value="1"/>
</dbReference>
<dbReference type="InterPro" id="IPR023375">
    <property type="entry name" value="ADC_dom_sf"/>
</dbReference>
<evidence type="ECO:0008006" key="3">
    <source>
        <dbReference type="Google" id="ProtNLM"/>
    </source>
</evidence>
<proteinExistence type="predicted"/>
<dbReference type="RefSeq" id="WP_061804538.1">
    <property type="nucleotide sequence ID" value="NZ_FOXX01000036.1"/>
</dbReference>
<evidence type="ECO:0000313" key="2">
    <source>
        <dbReference type="Proteomes" id="UP000182762"/>
    </source>
</evidence>
<protein>
    <recommendedName>
        <fullName evidence="3">DUF2071 domain-containing protein</fullName>
    </recommendedName>
</protein>
<sequence>MNTSHRPFPPPRGPWIMSQTWNDVLFAHWEVSPRELRAKIPPMLDLDTYQEKAWISILPFYLTHLRARFLPPIPKVHSFPELNLRTYVSYKGRPGIYFFSLDASHPLAVLAARSFFHLPYYHAQMSFEKNQKAIHFWSQRKDNSQAKYEANYSPISLSSPAPIGSLDYWLTERYRLYTTFKNQLYYEDIHHKPWLLQKVEASLSIGEIISPRHIDLSGDPTLLHYAEKQKVRFWPIKKWKNGLKRKNY</sequence>
<dbReference type="PANTHER" id="PTHR39186:SF1">
    <property type="entry name" value="DUF2071 DOMAIN-CONTAINING PROTEIN"/>
    <property type="match status" value="1"/>
</dbReference>
<dbReference type="GeneID" id="93713781"/>
<comment type="caution">
    <text evidence="1">The sequence shown here is derived from an EMBL/GenBank/DDBJ whole genome shotgun (WGS) entry which is preliminary data.</text>
</comment>
<organism evidence="1 2">
    <name type="scientific">Priestia endophytica DSM 13796</name>
    <dbReference type="NCBI Taxonomy" id="1121089"/>
    <lineage>
        <taxon>Bacteria</taxon>
        <taxon>Bacillati</taxon>
        <taxon>Bacillota</taxon>
        <taxon>Bacilli</taxon>
        <taxon>Bacillales</taxon>
        <taxon>Bacillaceae</taxon>
        <taxon>Priestia</taxon>
    </lineage>
</organism>
<dbReference type="Proteomes" id="UP000182762">
    <property type="component" value="Unassembled WGS sequence"/>
</dbReference>
<dbReference type="EMBL" id="FOXX01000036">
    <property type="protein sequence ID" value="SFQ89504.1"/>
    <property type="molecule type" value="Genomic_DNA"/>
</dbReference>
<keyword evidence="2" id="KW-1185">Reference proteome</keyword>
<dbReference type="InterPro" id="IPR018644">
    <property type="entry name" value="DUF2071"/>
</dbReference>
<evidence type="ECO:0000313" key="1">
    <source>
        <dbReference type="EMBL" id="SFQ89504.1"/>
    </source>
</evidence>
<gene>
    <name evidence="1" type="ORF">SAMN02745910_05291</name>
</gene>
<dbReference type="Pfam" id="PF09844">
    <property type="entry name" value="DUF2071"/>
    <property type="match status" value="1"/>
</dbReference>
<accession>A0A1I6C8N5</accession>
<reference evidence="1 2" key="1">
    <citation type="submission" date="2016-10" db="EMBL/GenBank/DDBJ databases">
        <authorList>
            <person name="Varghese N."/>
            <person name="Submissions S."/>
        </authorList>
    </citation>
    <scope>NUCLEOTIDE SEQUENCE [LARGE SCALE GENOMIC DNA]</scope>
    <source>
        <strain evidence="1 2">DSM 13796</strain>
    </source>
</reference>
<dbReference type="SUPFAM" id="SSF160104">
    <property type="entry name" value="Acetoacetate decarboxylase-like"/>
    <property type="match status" value="1"/>
</dbReference>